<keyword evidence="7 12" id="KW-0482">Metalloprotease</keyword>
<dbReference type="SUPFAM" id="SSF55486">
    <property type="entry name" value="Metalloproteases ('zincins'), catalytic domain"/>
    <property type="match status" value="1"/>
</dbReference>
<evidence type="ECO:0000256" key="1">
    <source>
        <dbReference type="ARBA" id="ARBA00008721"/>
    </source>
</evidence>
<dbReference type="CDD" id="cd04275">
    <property type="entry name" value="ZnMc_pappalysin_like"/>
    <property type="match status" value="1"/>
</dbReference>
<keyword evidence="3" id="KW-0479">Metal-binding</keyword>
<evidence type="ECO:0000256" key="3">
    <source>
        <dbReference type="ARBA" id="ARBA00022723"/>
    </source>
</evidence>
<keyword evidence="2" id="KW-0645">Protease</keyword>
<evidence type="ECO:0000256" key="4">
    <source>
        <dbReference type="ARBA" id="ARBA00022729"/>
    </source>
</evidence>
<dbReference type="PROSITE" id="PS51318">
    <property type="entry name" value="TAT"/>
    <property type="match status" value="1"/>
</dbReference>
<gene>
    <name evidence="12" type="ORF">GCM10010124_36250</name>
</gene>
<reference evidence="12" key="2">
    <citation type="submission" date="2020-09" db="EMBL/GenBank/DDBJ databases">
        <authorList>
            <person name="Sun Q."/>
            <person name="Ohkuma M."/>
        </authorList>
    </citation>
    <scope>NUCLEOTIDE SEQUENCE</scope>
    <source>
        <strain evidence="12">JCM 3091</strain>
    </source>
</reference>
<comment type="similarity">
    <text evidence="1">Belongs to the peptidase M43B family.</text>
</comment>
<evidence type="ECO:0000259" key="11">
    <source>
        <dbReference type="Pfam" id="PF05572"/>
    </source>
</evidence>
<keyword evidence="8" id="KW-1015">Disulfide bond</keyword>
<feature type="region of interest" description="Disordered" evidence="9">
    <location>
        <begin position="30"/>
        <end position="77"/>
    </location>
</feature>
<dbReference type="AlphaFoldDB" id="A0A8J3BTL2"/>
<evidence type="ECO:0000256" key="7">
    <source>
        <dbReference type="ARBA" id="ARBA00023049"/>
    </source>
</evidence>
<organism evidence="12 13">
    <name type="scientific">Pilimelia terevasa</name>
    <dbReference type="NCBI Taxonomy" id="53372"/>
    <lineage>
        <taxon>Bacteria</taxon>
        <taxon>Bacillati</taxon>
        <taxon>Actinomycetota</taxon>
        <taxon>Actinomycetes</taxon>
        <taxon>Micromonosporales</taxon>
        <taxon>Micromonosporaceae</taxon>
        <taxon>Pilimelia</taxon>
    </lineage>
</organism>
<name>A0A8J3BTL2_9ACTN</name>
<protein>
    <submittedName>
        <fullName evidence="12">Zinc metalloprotease</fullName>
    </submittedName>
</protein>
<evidence type="ECO:0000313" key="12">
    <source>
        <dbReference type="EMBL" id="GGK40272.1"/>
    </source>
</evidence>
<feature type="region of interest" description="Disordered" evidence="9">
    <location>
        <begin position="248"/>
        <end position="273"/>
    </location>
</feature>
<comment type="caution">
    <text evidence="12">The sequence shown here is derived from an EMBL/GenBank/DDBJ whole genome shotgun (WGS) entry which is preliminary data.</text>
</comment>
<evidence type="ECO:0000256" key="2">
    <source>
        <dbReference type="ARBA" id="ARBA00022670"/>
    </source>
</evidence>
<dbReference type="InterPro" id="IPR024079">
    <property type="entry name" value="MetalloPept_cat_dom_sf"/>
</dbReference>
<accession>A0A8J3BTL2</accession>
<dbReference type="GO" id="GO:0006508">
    <property type="term" value="P:proteolysis"/>
    <property type="evidence" value="ECO:0007669"/>
    <property type="project" value="UniProtKB-KW"/>
</dbReference>
<evidence type="ECO:0000256" key="5">
    <source>
        <dbReference type="ARBA" id="ARBA00022801"/>
    </source>
</evidence>
<evidence type="ECO:0000256" key="8">
    <source>
        <dbReference type="ARBA" id="ARBA00023157"/>
    </source>
</evidence>
<keyword evidence="4 10" id="KW-0732">Signal</keyword>
<feature type="domain" description="Peptidase M43 pregnancy-associated plasma-A" evidence="11">
    <location>
        <begin position="186"/>
        <end position="306"/>
    </location>
</feature>
<evidence type="ECO:0000256" key="10">
    <source>
        <dbReference type="SAM" id="SignalP"/>
    </source>
</evidence>
<reference evidence="12" key="1">
    <citation type="journal article" date="2014" name="Int. J. Syst. Evol. Microbiol.">
        <title>Complete genome sequence of Corynebacterium casei LMG S-19264T (=DSM 44701T), isolated from a smear-ripened cheese.</title>
        <authorList>
            <consortium name="US DOE Joint Genome Institute (JGI-PGF)"/>
            <person name="Walter F."/>
            <person name="Albersmeier A."/>
            <person name="Kalinowski J."/>
            <person name="Ruckert C."/>
        </authorList>
    </citation>
    <scope>NUCLEOTIDE SEQUENCE</scope>
    <source>
        <strain evidence="12">JCM 3091</strain>
    </source>
</reference>
<proteinExistence type="inferred from homology"/>
<feature type="compositionally biased region" description="Low complexity" evidence="9">
    <location>
        <begin position="30"/>
        <end position="42"/>
    </location>
</feature>
<dbReference type="EMBL" id="BMQC01000017">
    <property type="protein sequence ID" value="GGK40272.1"/>
    <property type="molecule type" value="Genomic_DNA"/>
</dbReference>
<dbReference type="GO" id="GO:0046872">
    <property type="term" value="F:metal ion binding"/>
    <property type="evidence" value="ECO:0007669"/>
    <property type="project" value="UniProtKB-KW"/>
</dbReference>
<keyword evidence="5" id="KW-0378">Hydrolase</keyword>
<dbReference type="PANTHER" id="PTHR47466">
    <property type="match status" value="1"/>
</dbReference>
<keyword evidence="13" id="KW-1185">Reference proteome</keyword>
<dbReference type="RefSeq" id="WP_189115558.1">
    <property type="nucleotide sequence ID" value="NZ_BMQC01000017.1"/>
</dbReference>
<feature type="signal peptide" evidence="10">
    <location>
        <begin position="1"/>
        <end position="26"/>
    </location>
</feature>
<feature type="chain" id="PRO_5038548508" evidence="10">
    <location>
        <begin position="27"/>
        <end position="315"/>
    </location>
</feature>
<dbReference type="InterPro" id="IPR008754">
    <property type="entry name" value="Peptidase_M43"/>
</dbReference>
<dbReference type="PANTHER" id="PTHR47466:SF1">
    <property type="entry name" value="METALLOPROTEASE MEP1 (AFU_ORTHOLOGUE AFUA_1G07730)-RELATED"/>
    <property type="match status" value="1"/>
</dbReference>
<dbReference type="Proteomes" id="UP000662200">
    <property type="component" value="Unassembled WGS sequence"/>
</dbReference>
<dbReference type="GO" id="GO:0008237">
    <property type="term" value="F:metallopeptidase activity"/>
    <property type="evidence" value="ECO:0007669"/>
    <property type="project" value="UniProtKB-KW"/>
</dbReference>
<sequence>MPSRNRHPALSALAATALLGAGAGVAAPAAAAPADSATCAPSRTGAAPTARPLPGHEAGHVDPTDLGPAQAAARERDFAERLRHRPALPGPRAVVTIPTVLHVISKDGTRPGGYMPDSMIEAQMKTMNDAYAGRIGGAATQFQFQLLKTNRVENASWYQINSNNERTIKAALRVGGMDTLNIYIGKIGALGWATLPGSQDKVMDGVVMLNESMPGGTQSNANEGDTATHEVGHWLNLYHTFQGGCSASGDEVADTPAEQTSASGCPTDRDTCPAPGADPVHNFMDYSSDACMTEFTAGQGERMAKAWAAYRAPAA</sequence>
<keyword evidence="6" id="KW-0862">Zinc</keyword>
<dbReference type="Gene3D" id="3.40.390.10">
    <property type="entry name" value="Collagenase (Catalytic Domain)"/>
    <property type="match status" value="1"/>
</dbReference>
<evidence type="ECO:0000313" key="13">
    <source>
        <dbReference type="Proteomes" id="UP000662200"/>
    </source>
</evidence>
<evidence type="ECO:0000256" key="9">
    <source>
        <dbReference type="SAM" id="MobiDB-lite"/>
    </source>
</evidence>
<dbReference type="InterPro" id="IPR006311">
    <property type="entry name" value="TAT_signal"/>
</dbReference>
<evidence type="ECO:0000256" key="6">
    <source>
        <dbReference type="ARBA" id="ARBA00022833"/>
    </source>
</evidence>
<dbReference type="Pfam" id="PF05572">
    <property type="entry name" value="Peptidase_M43"/>
    <property type="match status" value="1"/>
</dbReference>